<accession>A0AAW7X6Q6</accession>
<protein>
    <submittedName>
        <fullName evidence="5">LytTR family DNA-binding domain-containing protein</fullName>
    </submittedName>
</protein>
<dbReference type="InterPro" id="IPR046947">
    <property type="entry name" value="LytR-like"/>
</dbReference>
<evidence type="ECO:0000256" key="1">
    <source>
        <dbReference type="ARBA" id="ARBA00023012"/>
    </source>
</evidence>
<evidence type="ECO:0000259" key="4">
    <source>
        <dbReference type="PROSITE" id="PS50930"/>
    </source>
</evidence>
<dbReference type="EMBL" id="JAUOPB010000010">
    <property type="protein sequence ID" value="MDO6423525.1"/>
    <property type="molecule type" value="Genomic_DNA"/>
</dbReference>
<evidence type="ECO:0000259" key="3">
    <source>
        <dbReference type="PROSITE" id="PS50110"/>
    </source>
</evidence>
<dbReference type="PROSITE" id="PS50110">
    <property type="entry name" value="RESPONSE_REGULATORY"/>
    <property type="match status" value="1"/>
</dbReference>
<dbReference type="SMART" id="SM00850">
    <property type="entry name" value="LytTR"/>
    <property type="match status" value="1"/>
</dbReference>
<dbReference type="SMART" id="SM00448">
    <property type="entry name" value="REC"/>
    <property type="match status" value="1"/>
</dbReference>
<keyword evidence="5" id="KW-0238">DNA-binding</keyword>
<dbReference type="InterPro" id="IPR007492">
    <property type="entry name" value="LytTR_DNA-bd_dom"/>
</dbReference>
<dbReference type="PROSITE" id="PS50930">
    <property type="entry name" value="HTH_LYTTR"/>
    <property type="match status" value="1"/>
</dbReference>
<proteinExistence type="predicted"/>
<keyword evidence="2" id="KW-0597">Phosphoprotein</keyword>
<dbReference type="InterPro" id="IPR001789">
    <property type="entry name" value="Sig_transdc_resp-reg_receiver"/>
</dbReference>
<sequence length="243" mass="27285">MHILIVDDEPLARLRLQRLIDALPDYTVIGEAANGDEAIEATLRLDPDIVLTDIRMPGKDGLEAAHVISAMEDPPALIFCTAYDEYALQAFETLAAGYLLKPVKEEQLRAALEKVTRTTKVQKSALKQVEEGASRQHIAAKTRRGTELIPIDDIYCFIADQKYVTVYHAEGETLIDDTLKELEEEFAQRFVRIHRNALVAIKGIVGMEKTAEGQYAVCIKDSEYRPLVSRRHLSGVRDLLNRL</sequence>
<dbReference type="Pfam" id="PF00072">
    <property type="entry name" value="Response_reg"/>
    <property type="match status" value="1"/>
</dbReference>
<dbReference type="PANTHER" id="PTHR37299">
    <property type="entry name" value="TRANSCRIPTIONAL REGULATOR-RELATED"/>
    <property type="match status" value="1"/>
</dbReference>
<dbReference type="AlphaFoldDB" id="A0AAW7X6Q6"/>
<name>A0AAW7X6Q6_9GAMM</name>
<dbReference type="PANTHER" id="PTHR37299:SF1">
    <property type="entry name" value="STAGE 0 SPORULATION PROTEIN A HOMOLOG"/>
    <property type="match status" value="1"/>
</dbReference>
<feature type="domain" description="Response regulatory" evidence="3">
    <location>
        <begin position="2"/>
        <end position="116"/>
    </location>
</feature>
<comment type="caution">
    <text evidence="5">The sequence shown here is derived from an EMBL/GenBank/DDBJ whole genome shotgun (WGS) entry which is preliminary data.</text>
</comment>
<evidence type="ECO:0000256" key="2">
    <source>
        <dbReference type="PROSITE-ProRule" id="PRU00169"/>
    </source>
</evidence>
<gene>
    <name evidence="5" type="ORF">Q4521_13675</name>
</gene>
<dbReference type="Pfam" id="PF04397">
    <property type="entry name" value="LytTR"/>
    <property type="match status" value="1"/>
</dbReference>
<organism evidence="5 6">
    <name type="scientific">Saccharophagus degradans</name>
    <dbReference type="NCBI Taxonomy" id="86304"/>
    <lineage>
        <taxon>Bacteria</taxon>
        <taxon>Pseudomonadati</taxon>
        <taxon>Pseudomonadota</taxon>
        <taxon>Gammaproteobacteria</taxon>
        <taxon>Cellvibrionales</taxon>
        <taxon>Cellvibrionaceae</taxon>
        <taxon>Saccharophagus</taxon>
    </lineage>
</organism>
<evidence type="ECO:0000313" key="5">
    <source>
        <dbReference type="EMBL" id="MDO6423525.1"/>
    </source>
</evidence>
<feature type="domain" description="HTH LytTR-type" evidence="4">
    <location>
        <begin position="138"/>
        <end position="242"/>
    </location>
</feature>
<dbReference type="GO" id="GO:0000156">
    <property type="term" value="F:phosphorelay response regulator activity"/>
    <property type="evidence" value="ECO:0007669"/>
    <property type="project" value="InterPro"/>
</dbReference>
<evidence type="ECO:0000313" key="6">
    <source>
        <dbReference type="Proteomes" id="UP001169760"/>
    </source>
</evidence>
<keyword evidence="1" id="KW-0902">Two-component regulatory system</keyword>
<feature type="modified residue" description="4-aspartylphosphate" evidence="2">
    <location>
        <position position="53"/>
    </location>
</feature>
<dbReference type="RefSeq" id="WP_216063534.1">
    <property type="nucleotide sequence ID" value="NZ_CP123764.1"/>
</dbReference>
<reference evidence="5" key="1">
    <citation type="submission" date="2023-07" db="EMBL/GenBank/DDBJ databases">
        <title>Genome content predicts the carbon catabolic preferences of heterotrophic bacteria.</title>
        <authorList>
            <person name="Gralka M."/>
        </authorList>
    </citation>
    <scope>NUCLEOTIDE SEQUENCE</scope>
    <source>
        <strain evidence="5">I3M17_2</strain>
    </source>
</reference>
<dbReference type="Proteomes" id="UP001169760">
    <property type="component" value="Unassembled WGS sequence"/>
</dbReference>
<dbReference type="GO" id="GO:0003677">
    <property type="term" value="F:DNA binding"/>
    <property type="evidence" value="ECO:0007669"/>
    <property type="project" value="UniProtKB-KW"/>
</dbReference>